<keyword evidence="5" id="KW-1185">Reference proteome</keyword>
<dbReference type="RefSeq" id="WP_093666606.1">
    <property type="nucleotide sequence ID" value="NZ_FOCF01000008.1"/>
</dbReference>
<accession>A0A1H8HDP6</accession>
<dbReference type="OrthoDB" id="9796058at2"/>
<protein>
    <submittedName>
        <fullName evidence="4">Uncharacterized conserved protein YjbJ, UPF0337 family</fullName>
    </submittedName>
</protein>
<dbReference type="EMBL" id="FOCF01000008">
    <property type="protein sequence ID" value="SEN53658.1"/>
    <property type="molecule type" value="Genomic_DNA"/>
</dbReference>
<evidence type="ECO:0000259" key="3">
    <source>
        <dbReference type="Pfam" id="PF05532"/>
    </source>
</evidence>
<organism evidence="4 5">
    <name type="scientific">Sphingomonas gellani</name>
    <dbReference type="NCBI Taxonomy" id="1166340"/>
    <lineage>
        <taxon>Bacteria</taxon>
        <taxon>Pseudomonadati</taxon>
        <taxon>Pseudomonadota</taxon>
        <taxon>Alphaproteobacteria</taxon>
        <taxon>Sphingomonadales</taxon>
        <taxon>Sphingomonadaceae</taxon>
        <taxon>Sphingomonas</taxon>
    </lineage>
</organism>
<keyword evidence="2" id="KW-0472">Membrane</keyword>
<sequence length="87" mass="8816">MNSTTIEGNATQAGGQIKEAVGKATGDRQLQGSGVADQLNGFVQKNLGQAGPLADKAKAFAKERPAATAALVGVVGLALLNTLRGRR</sequence>
<proteinExistence type="inferred from homology"/>
<feature type="domain" description="CsbD-like" evidence="3">
    <location>
        <begin position="5"/>
        <end position="50"/>
    </location>
</feature>
<dbReference type="Pfam" id="PF05532">
    <property type="entry name" value="CsbD"/>
    <property type="match status" value="1"/>
</dbReference>
<evidence type="ECO:0000313" key="4">
    <source>
        <dbReference type="EMBL" id="SEN53658.1"/>
    </source>
</evidence>
<feature type="transmembrane region" description="Helical" evidence="2">
    <location>
        <begin position="66"/>
        <end position="83"/>
    </location>
</feature>
<dbReference type="SUPFAM" id="SSF69047">
    <property type="entry name" value="Hypothetical protein YjbJ"/>
    <property type="match status" value="1"/>
</dbReference>
<keyword evidence="2" id="KW-1133">Transmembrane helix</keyword>
<evidence type="ECO:0000256" key="2">
    <source>
        <dbReference type="SAM" id="Phobius"/>
    </source>
</evidence>
<dbReference type="Gene3D" id="1.10.1470.10">
    <property type="entry name" value="YjbJ"/>
    <property type="match status" value="1"/>
</dbReference>
<gene>
    <name evidence="4" type="ORF">SAMN05192583_2999</name>
</gene>
<keyword evidence="2" id="KW-0812">Transmembrane</keyword>
<dbReference type="InterPro" id="IPR008462">
    <property type="entry name" value="CsbD"/>
</dbReference>
<reference evidence="5" key="1">
    <citation type="submission" date="2016-10" db="EMBL/GenBank/DDBJ databases">
        <authorList>
            <person name="Varghese N."/>
            <person name="Submissions S."/>
        </authorList>
    </citation>
    <scope>NUCLEOTIDE SEQUENCE [LARGE SCALE GENOMIC DNA]</scope>
    <source>
        <strain evidence="5">S6-262</strain>
    </source>
</reference>
<dbReference type="AlphaFoldDB" id="A0A1H8HDP6"/>
<dbReference type="STRING" id="1166340.SAMN05192583_2999"/>
<dbReference type="InterPro" id="IPR036629">
    <property type="entry name" value="YjbJ_sf"/>
</dbReference>
<evidence type="ECO:0000256" key="1">
    <source>
        <dbReference type="ARBA" id="ARBA00009129"/>
    </source>
</evidence>
<comment type="similarity">
    <text evidence="1">Belongs to the UPF0337 (CsbD) family.</text>
</comment>
<evidence type="ECO:0000313" key="5">
    <source>
        <dbReference type="Proteomes" id="UP000199206"/>
    </source>
</evidence>
<dbReference type="Proteomes" id="UP000199206">
    <property type="component" value="Unassembled WGS sequence"/>
</dbReference>
<name>A0A1H8HDP6_9SPHN</name>